<dbReference type="Proteomes" id="UP000783686">
    <property type="component" value="Unassembled WGS sequence"/>
</dbReference>
<dbReference type="OrthoDB" id="655540at2759"/>
<evidence type="ECO:0000256" key="4">
    <source>
        <dbReference type="ARBA" id="ARBA00022989"/>
    </source>
</evidence>
<dbReference type="FunFam" id="1.20.1740.10:FF:000052">
    <property type="entry name" value="Lysine histidine transporter-like 3"/>
    <property type="match status" value="1"/>
</dbReference>
<evidence type="ECO:0000256" key="7">
    <source>
        <dbReference type="SAM" id="Phobius"/>
    </source>
</evidence>
<feature type="transmembrane region" description="Helical" evidence="7">
    <location>
        <begin position="240"/>
        <end position="262"/>
    </location>
</feature>
<dbReference type="InterPro" id="IPR013057">
    <property type="entry name" value="AA_transpt_TM"/>
</dbReference>
<feature type="compositionally biased region" description="Polar residues" evidence="6">
    <location>
        <begin position="12"/>
        <end position="29"/>
    </location>
</feature>
<dbReference type="AlphaFoldDB" id="A0A811KXL2"/>
<evidence type="ECO:0000313" key="10">
    <source>
        <dbReference type="Proteomes" id="UP000614601"/>
    </source>
</evidence>
<dbReference type="EMBL" id="CAJFDH010000004">
    <property type="protein sequence ID" value="CAD5220292.1"/>
    <property type="molecule type" value="Genomic_DNA"/>
</dbReference>
<keyword evidence="10" id="KW-1185">Reference proteome</keyword>
<feature type="transmembrane region" description="Helical" evidence="7">
    <location>
        <begin position="398"/>
        <end position="422"/>
    </location>
</feature>
<feature type="transmembrane region" description="Helical" evidence="7">
    <location>
        <begin position="69"/>
        <end position="97"/>
    </location>
</feature>
<dbReference type="EMBL" id="CAJFCW020000004">
    <property type="protein sequence ID" value="CAG9113479.1"/>
    <property type="molecule type" value="Genomic_DNA"/>
</dbReference>
<evidence type="ECO:0000256" key="1">
    <source>
        <dbReference type="ARBA" id="ARBA00004370"/>
    </source>
</evidence>
<keyword evidence="5 7" id="KW-0472">Membrane</keyword>
<feature type="transmembrane region" description="Helical" evidence="7">
    <location>
        <begin position="163"/>
        <end position="186"/>
    </location>
</feature>
<accession>A0A811KXL2</accession>
<reference evidence="9" key="1">
    <citation type="submission" date="2020-09" db="EMBL/GenBank/DDBJ databases">
        <authorList>
            <person name="Kikuchi T."/>
        </authorList>
    </citation>
    <scope>NUCLEOTIDE SEQUENCE</scope>
    <source>
        <strain evidence="9">SH1</strain>
    </source>
</reference>
<dbReference type="PANTHER" id="PTHR48017">
    <property type="entry name" value="OS05G0424000 PROTEIN-RELATED"/>
    <property type="match status" value="1"/>
</dbReference>
<comment type="caution">
    <text evidence="9">The sequence shown here is derived from an EMBL/GenBank/DDBJ whole genome shotgun (WGS) entry which is preliminary data.</text>
</comment>
<keyword evidence="4 7" id="KW-1133">Transmembrane helix</keyword>
<evidence type="ECO:0000259" key="8">
    <source>
        <dbReference type="Pfam" id="PF01490"/>
    </source>
</evidence>
<feature type="transmembrane region" description="Helical" evidence="7">
    <location>
        <begin position="347"/>
        <end position="366"/>
    </location>
</feature>
<proteinExistence type="predicted"/>
<comment type="subcellular location">
    <subcellularLocation>
        <location evidence="1">Membrane</location>
    </subcellularLocation>
</comment>
<evidence type="ECO:0000256" key="5">
    <source>
        <dbReference type="ARBA" id="ARBA00023136"/>
    </source>
</evidence>
<gene>
    <name evidence="9" type="ORF">BOKJ2_LOCUS8871</name>
</gene>
<name>A0A811KXL2_9BILA</name>
<sequence length="475" mass="52319">MTKGSYDLNLPNGYNNNKRPSQDSTISTGSEEHYSPHGLGWFITALFILGDLVGGGLVALPVATVHTNIYFSIGFIIFMAAIAMYTAHVLGLCWNILLKRRAISVCVDITQFGIAVVYLLLAAKNIRDLILIHIQKDISYCYVVLIVATCFLPCTFLKSPQDFWAAVVVGMFTSAVSAVLITVGSISDYDTCNPERQLPPTDITNYFLAVGTYMFSYCNHAAFPTIQHDMKRPGDFSKSVVTAFLLTSIMYTPVSLVGYITYGDSMKHSVISSLQIDWIQQTVNVLITIHCILTLTIVMNPLNQEIEDFFKVPHDFGVKRVLFRTLTMLAVVFVAESVPNFGPLLDLVGGSTMTLTGLVCPCLFYLKLNASEVDDKNRDPEEIGFREVLAKNNTKTRLICCVIIAISAFFAVATTVSAIYSLSTAEFVVPCYLQPFFGADKTSGIGAVDCCGHYQNVTRSNNIVCSAPNFAMYYE</sequence>
<feature type="transmembrane region" description="Helical" evidence="7">
    <location>
        <begin position="39"/>
        <end position="62"/>
    </location>
</feature>
<feature type="transmembrane region" description="Helical" evidence="7">
    <location>
        <begin position="321"/>
        <end position="341"/>
    </location>
</feature>
<protein>
    <recommendedName>
        <fullName evidence="8">Amino acid transporter transmembrane domain-containing protein</fullName>
    </recommendedName>
</protein>
<evidence type="ECO:0000256" key="2">
    <source>
        <dbReference type="ARBA" id="ARBA00022448"/>
    </source>
</evidence>
<keyword evidence="3 7" id="KW-0812">Transmembrane</keyword>
<dbReference type="GO" id="GO:0016020">
    <property type="term" value="C:membrane"/>
    <property type="evidence" value="ECO:0007669"/>
    <property type="project" value="UniProtKB-SubCell"/>
</dbReference>
<feature type="region of interest" description="Disordered" evidence="6">
    <location>
        <begin position="1"/>
        <end position="31"/>
    </location>
</feature>
<evidence type="ECO:0000313" key="9">
    <source>
        <dbReference type="EMBL" id="CAD5220292.1"/>
    </source>
</evidence>
<dbReference type="Pfam" id="PF01490">
    <property type="entry name" value="Aa_trans"/>
    <property type="match status" value="1"/>
</dbReference>
<feature type="transmembrane region" description="Helical" evidence="7">
    <location>
        <begin position="282"/>
        <end position="300"/>
    </location>
</feature>
<evidence type="ECO:0000256" key="6">
    <source>
        <dbReference type="SAM" id="MobiDB-lite"/>
    </source>
</evidence>
<organism evidence="9 10">
    <name type="scientific">Bursaphelenchus okinawaensis</name>
    <dbReference type="NCBI Taxonomy" id="465554"/>
    <lineage>
        <taxon>Eukaryota</taxon>
        <taxon>Metazoa</taxon>
        <taxon>Ecdysozoa</taxon>
        <taxon>Nematoda</taxon>
        <taxon>Chromadorea</taxon>
        <taxon>Rhabditida</taxon>
        <taxon>Tylenchina</taxon>
        <taxon>Tylenchomorpha</taxon>
        <taxon>Aphelenchoidea</taxon>
        <taxon>Aphelenchoididae</taxon>
        <taxon>Bursaphelenchus</taxon>
    </lineage>
</organism>
<dbReference type="Proteomes" id="UP000614601">
    <property type="component" value="Unassembled WGS sequence"/>
</dbReference>
<keyword evidence="2" id="KW-0813">Transport</keyword>
<feature type="transmembrane region" description="Helical" evidence="7">
    <location>
        <begin position="109"/>
        <end position="126"/>
    </location>
</feature>
<feature type="domain" description="Amino acid transporter transmembrane" evidence="8">
    <location>
        <begin position="38"/>
        <end position="374"/>
    </location>
</feature>
<evidence type="ECO:0000256" key="3">
    <source>
        <dbReference type="ARBA" id="ARBA00022692"/>
    </source>
</evidence>
<feature type="transmembrane region" description="Helical" evidence="7">
    <location>
        <begin position="138"/>
        <end position="157"/>
    </location>
</feature>